<dbReference type="PROSITE" id="PS51898">
    <property type="entry name" value="TYR_RECOMBINASE"/>
    <property type="match status" value="1"/>
</dbReference>
<dbReference type="InterPro" id="IPR013762">
    <property type="entry name" value="Integrase-like_cat_sf"/>
</dbReference>
<dbReference type="InterPro" id="IPR050090">
    <property type="entry name" value="Tyrosine_recombinase_XerCD"/>
</dbReference>
<evidence type="ECO:0000259" key="6">
    <source>
        <dbReference type="PROSITE" id="PS51898"/>
    </source>
</evidence>
<keyword evidence="2" id="KW-0229">DNA integration</keyword>
<comment type="similarity">
    <text evidence="1">Belongs to the 'phage' integrase family.</text>
</comment>
<comment type="caution">
    <text evidence="8">The sequence shown here is derived from an EMBL/GenBank/DDBJ whole genome shotgun (WGS) entry which is preliminary data.</text>
</comment>
<evidence type="ECO:0000256" key="4">
    <source>
        <dbReference type="ARBA" id="ARBA00023172"/>
    </source>
</evidence>
<evidence type="ECO:0000259" key="7">
    <source>
        <dbReference type="PROSITE" id="PS51900"/>
    </source>
</evidence>
<dbReference type="InterPro" id="IPR004107">
    <property type="entry name" value="Integrase_SAM-like_N"/>
</dbReference>
<gene>
    <name evidence="8" type="ORF">SAMN05444505_102238</name>
</gene>
<keyword evidence="4" id="KW-0233">DNA recombination</keyword>
<feature type="domain" description="Core-binding (CB)" evidence="7">
    <location>
        <begin position="36"/>
        <end position="120"/>
    </location>
</feature>
<sequence length="382" mass="44215">MRLVFATKDLAMAGRSFEGFPLLIGADGWPVEPAQTFLWHTLVEYGESLSDLTWEAYGRRLYDYFAFLEANGLAWNEESTAHGLSILSRYRDWSSGELALDPKTVNSRLTLIVRLYRWAKELNMISVLPFGEKRARAHRHTGLLSHVAQPGAESTKASVMVRERNRLTKFLTKDQVKVCLALDTDASHHIMFNLMVRTGLRSCEARSFPLKYVFNPRLRKGLRPGQMISVALDPSDMHIKYDRPRIIDVPWSLMERMWSYSLHQRELRKSRGNGRVTALLLTNEGRYYSKDSVVDIMRSYERKCGFYVRAHMLRHTYGTYTLMALRKSKDFNGEPLLYVRDRMGHSDVQTTMIYLHLINQLEAQSVLAHEDEIDMMFTANAY</sequence>
<dbReference type="EMBL" id="FNHM01000002">
    <property type="protein sequence ID" value="SDM29346.1"/>
    <property type="molecule type" value="Genomic_DNA"/>
</dbReference>
<organism evidence="8 9">
    <name type="scientific">Pseudomonas syringae</name>
    <dbReference type="NCBI Taxonomy" id="317"/>
    <lineage>
        <taxon>Bacteria</taxon>
        <taxon>Pseudomonadati</taxon>
        <taxon>Pseudomonadota</taxon>
        <taxon>Gammaproteobacteria</taxon>
        <taxon>Pseudomonadales</taxon>
        <taxon>Pseudomonadaceae</taxon>
        <taxon>Pseudomonas</taxon>
    </lineage>
</organism>
<proteinExistence type="inferred from homology"/>
<dbReference type="Gene3D" id="1.10.150.130">
    <property type="match status" value="1"/>
</dbReference>
<protein>
    <submittedName>
        <fullName evidence="8">Site-specific recombinase XerD</fullName>
    </submittedName>
</protein>
<evidence type="ECO:0000256" key="2">
    <source>
        <dbReference type="ARBA" id="ARBA00022908"/>
    </source>
</evidence>
<dbReference type="CDD" id="cd00397">
    <property type="entry name" value="DNA_BRE_C"/>
    <property type="match status" value="1"/>
</dbReference>
<dbReference type="GO" id="GO:0015074">
    <property type="term" value="P:DNA integration"/>
    <property type="evidence" value="ECO:0007669"/>
    <property type="project" value="UniProtKB-KW"/>
</dbReference>
<evidence type="ECO:0000256" key="3">
    <source>
        <dbReference type="ARBA" id="ARBA00023125"/>
    </source>
</evidence>
<feature type="domain" description="Tyr recombinase" evidence="6">
    <location>
        <begin position="166"/>
        <end position="367"/>
    </location>
</feature>
<dbReference type="GO" id="GO:0006310">
    <property type="term" value="P:DNA recombination"/>
    <property type="evidence" value="ECO:0007669"/>
    <property type="project" value="UniProtKB-KW"/>
</dbReference>
<dbReference type="Pfam" id="PF00589">
    <property type="entry name" value="Phage_integrase"/>
    <property type="match status" value="1"/>
</dbReference>
<dbReference type="PROSITE" id="PS51900">
    <property type="entry name" value="CB"/>
    <property type="match status" value="1"/>
</dbReference>
<dbReference type="PANTHER" id="PTHR30349">
    <property type="entry name" value="PHAGE INTEGRASE-RELATED"/>
    <property type="match status" value="1"/>
</dbReference>
<dbReference type="InterPro" id="IPR010998">
    <property type="entry name" value="Integrase_recombinase_N"/>
</dbReference>
<evidence type="ECO:0000313" key="9">
    <source>
        <dbReference type="Proteomes" id="UP000183853"/>
    </source>
</evidence>
<evidence type="ECO:0000313" key="8">
    <source>
        <dbReference type="EMBL" id="SDM29346.1"/>
    </source>
</evidence>
<name>A0AB37ZJA0_PSESX</name>
<dbReference type="GO" id="GO:0003677">
    <property type="term" value="F:DNA binding"/>
    <property type="evidence" value="ECO:0007669"/>
    <property type="project" value="UniProtKB-UniRule"/>
</dbReference>
<evidence type="ECO:0000256" key="1">
    <source>
        <dbReference type="ARBA" id="ARBA00008857"/>
    </source>
</evidence>
<dbReference type="Gene3D" id="1.10.443.10">
    <property type="entry name" value="Intergrase catalytic core"/>
    <property type="match status" value="1"/>
</dbReference>
<reference evidence="8 9" key="1">
    <citation type="submission" date="2016-10" db="EMBL/GenBank/DDBJ databases">
        <authorList>
            <person name="Varghese N."/>
            <person name="Submissions S."/>
        </authorList>
    </citation>
    <scope>NUCLEOTIDE SEQUENCE [LARGE SCALE GENOMIC DNA]</scope>
    <source>
        <strain evidence="8 9">BS2122</strain>
    </source>
</reference>
<dbReference type="PANTHER" id="PTHR30349:SF41">
    <property type="entry name" value="INTEGRASE_RECOMBINASE PROTEIN MJ0367-RELATED"/>
    <property type="match status" value="1"/>
</dbReference>
<dbReference type="InterPro" id="IPR011010">
    <property type="entry name" value="DNA_brk_join_enz"/>
</dbReference>
<dbReference type="RefSeq" id="WP_074805594.1">
    <property type="nucleotide sequence ID" value="NZ_FNHM01000002.1"/>
</dbReference>
<dbReference type="SUPFAM" id="SSF56349">
    <property type="entry name" value="DNA breaking-rejoining enzymes"/>
    <property type="match status" value="1"/>
</dbReference>
<dbReference type="Proteomes" id="UP000183853">
    <property type="component" value="Unassembled WGS sequence"/>
</dbReference>
<dbReference type="Pfam" id="PF02899">
    <property type="entry name" value="Phage_int_SAM_1"/>
    <property type="match status" value="1"/>
</dbReference>
<keyword evidence="3 5" id="KW-0238">DNA-binding</keyword>
<accession>A0AB37ZJA0</accession>
<dbReference type="AlphaFoldDB" id="A0AB37ZJA0"/>
<evidence type="ECO:0000256" key="5">
    <source>
        <dbReference type="PROSITE-ProRule" id="PRU01248"/>
    </source>
</evidence>
<dbReference type="InterPro" id="IPR044068">
    <property type="entry name" value="CB"/>
</dbReference>
<dbReference type="InterPro" id="IPR002104">
    <property type="entry name" value="Integrase_catalytic"/>
</dbReference>